<dbReference type="Proteomes" id="UP000075670">
    <property type="component" value="Unassembled WGS sequence"/>
</dbReference>
<evidence type="ECO:0000313" key="3">
    <source>
        <dbReference type="Proteomes" id="UP000075670"/>
    </source>
</evidence>
<name>A0A151ATA3_9FIRM</name>
<keyword evidence="3" id="KW-1185">Reference proteome</keyword>
<proteinExistence type="predicted"/>
<sequence>MRGANALYEGHRLMLPGLKGRATATCQGCRYYALILDREENKPACLADLDIYLTSARRVPPQLRAEDFIWLAGKEALVKAVEKVRPERQACGLRQGLPAAPGRQKGIPGAAEDLRPGRMGGGH</sequence>
<evidence type="ECO:0000256" key="1">
    <source>
        <dbReference type="SAM" id="MobiDB-lite"/>
    </source>
</evidence>
<dbReference type="EMBL" id="LTBC01000019">
    <property type="protein sequence ID" value="KYH30856.1"/>
    <property type="molecule type" value="Genomic_DNA"/>
</dbReference>
<accession>A0A151ATA3</accession>
<organism evidence="2 3">
    <name type="scientific">Moorella mulderi DSM 14980</name>
    <dbReference type="NCBI Taxonomy" id="1122241"/>
    <lineage>
        <taxon>Bacteria</taxon>
        <taxon>Bacillati</taxon>
        <taxon>Bacillota</taxon>
        <taxon>Clostridia</taxon>
        <taxon>Neomoorellales</taxon>
        <taxon>Neomoorellaceae</taxon>
        <taxon>Neomoorella</taxon>
    </lineage>
</organism>
<comment type="caution">
    <text evidence="2">The sequence shown here is derived from an EMBL/GenBank/DDBJ whole genome shotgun (WGS) entry which is preliminary data.</text>
</comment>
<reference evidence="2 3" key="1">
    <citation type="submission" date="2016-02" db="EMBL/GenBank/DDBJ databases">
        <title>Genome sequence of Moorella mulderi DSM 14980.</title>
        <authorList>
            <person name="Poehlein A."/>
            <person name="Daniel R."/>
        </authorList>
    </citation>
    <scope>NUCLEOTIDE SEQUENCE [LARGE SCALE GENOMIC DNA]</scope>
    <source>
        <strain evidence="2 3">DSM 14980</strain>
    </source>
</reference>
<protein>
    <submittedName>
        <fullName evidence="2">Uncharacterized protein</fullName>
    </submittedName>
</protein>
<dbReference type="RefSeq" id="WP_062285781.1">
    <property type="nucleotide sequence ID" value="NZ_LTBC01000019.1"/>
</dbReference>
<dbReference type="AlphaFoldDB" id="A0A151ATA3"/>
<evidence type="ECO:0000313" key="2">
    <source>
        <dbReference type="EMBL" id="KYH30856.1"/>
    </source>
</evidence>
<feature type="region of interest" description="Disordered" evidence="1">
    <location>
        <begin position="94"/>
        <end position="123"/>
    </location>
</feature>
<dbReference type="PATRIC" id="fig|1122241.3.peg.3006"/>
<gene>
    <name evidence="2" type="ORF">MOMUL_28270</name>
</gene>